<protein>
    <submittedName>
        <fullName evidence="1">Uncharacterized protein</fullName>
    </submittedName>
</protein>
<organism evidence="1 2">
    <name type="scientific">Aspergillus pseudonomiae</name>
    <dbReference type="NCBI Taxonomy" id="1506151"/>
    <lineage>
        <taxon>Eukaryota</taxon>
        <taxon>Fungi</taxon>
        <taxon>Dikarya</taxon>
        <taxon>Ascomycota</taxon>
        <taxon>Pezizomycotina</taxon>
        <taxon>Eurotiomycetes</taxon>
        <taxon>Eurotiomycetidae</taxon>
        <taxon>Eurotiales</taxon>
        <taxon>Aspergillaceae</taxon>
        <taxon>Aspergillus</taxon>
        <taxon>Aspergillus subgen. Circumdati</taxon>
    </lineage>
</organism>
<sequence>MKIVSDVLPSEAVELSPSYPVGNMYATCLYVRGEAFQSPELQMHDYHRSIQRRHSSGPKGWCPAFGSCNFLVYIPIICGWVWCGCSTLACTVLLSSVSHPPTHHTPDCHTCLGSPHQTPSQTCPMTSTTQCSIRTGISLMDGSGSHGTGTMETVARVVWI</sequence>
<reference evidence="1 2" key="1">
    <citation type="submission" date="2019-04" db="EMBL/GenBank/DDBJ databases">
        <authorList>
            <consortium name="DOE Joint Genome Institute"/>
            <person name="Mondo S."/>
            <person name="Kjaerbolling I."/>
            <person name="Vesth T."/>
            <person name="Frisvad J.C."/>
            <person name="Nybo J.L."/>
            <person name="Theobald S."/>
            <person name="Kildgaard S."/>
            <person name="Isbrandt T."/>
            <person name="Kuo A."/>
            <person name="Sato A."/>
            <person name="Lyhne E.K."/>
            <person name="Kogle M.E."/>
            <person name="Wiebenga A."/>
            <person name="Kun R.S."/>
            <person name="Lubbers R.J."/>
            <person name="Makela M.R."/>
            <person name="Barry K."/>
            <person name="Chovatia M."/>
            <person name="Clum A."/>
            <person name="Daum C."/>
            <person name="Haridas S."/>
            <person name="He G."/>
            <person name="LaButti K."/>
            <person name="Lipzen A."/>
            <person name="Riley R."/>
            <person name="Salamov A."/>
            <person name="Simmons B.A."/>
            <person name="Magnuson J.K."/>
            <person name="Henrissat B."/>
            <person name="Mortensen U.H."/>
            <person name="Larsen T.O."/>
            <person name="Devries R.P."/>
            <person name="Grigoriev I.V."/>
            <person name="Machida M."/>
            <person name="Baker S.E."/>
            <person name="Andersen M.R."/>
            <person name="Cantor M.N."/>
            <person name="Hua S.X."/>
        </authorList>
    </citation>
    <scope>NUCLEOTIDE SEQUENCE [LARGE SCALE GENOMIC DNA]</scope>
    <source>
        <strain evidence="1 2">CBS 119388</strain>
    </source>
</reference>
<dbReference type="EMBL" id="ML736874">
    <property type="protein sequence ID" value="KAE8397884.1"/>
    <property type="molecule type" value="Genomic_DNA"/>
</dbReference>
<accession>A0A5N7CUS3</accession>
<dbReference type="Proteomes" id="UP000325579">
    <property type="component" value="Unassembled WGS sequence"/>
</dbReference>
<evidence type="ECO:0000313" key="1">
    <source>
        <dbReference type="EMBL" id="KAE8397884.1"/>
    </source>
</evidence>
<keyword evidence="2" id="KW-1185">Reference proteome</keyword>
<dbReference type="AlphaFoldDB" id="A0A5N7CUS3"/>
<proteinExistence type="predicted"/>
<dbReference type="GeneID" id="43668382"/>
<name>A0A5N7CUS3_9EURO</name>
<gene>
    <name evidence="1" type="ORF">BDV37DRAFT_264618</name>
</gene>
<dbReference type="RefSeq" id="XP_031935203.1">
    <property type="nucleotide sequence ID" value="XM_032083691.1"/>
</dbReference>
<evidence type="ECO:0000313" key="2">
    <source>
        <dbReference type="Proteomes" id="UP000325579"/>
    </source>
</evidence>